<feature type="compositionally biased region" description="Acidic residues" evidence="12">
    <location>
        <begin position="545"/>
        <end position="557"/>
    </location>
</feature>
<reference evidence="16" key="1">
    <citation type="submission" date="2021-06" db="EMBL/GenBank/DDBJ databases">
        <authorList>
            <consortium name="Wellcome Sanger Institute Data Sharing"/>
        </authorList>
    </citation>
    <scope>NUCLEOTIDE SEQUENCE [LARGE SCALE GENOMIC DNA]</scope>
</reference>
<evidence type="ECO:0000256" key="7">
    <source>
        <dbReference type="ARBA" id="ARBA00047984"/>
    </source>
</evidence>
<dbReference type="Pfam" id="PF00270">
    <property type="entry name" value="DEAD"/>
    <property type="match status" value="1"/>
</dbReference>
<evidence type="ECO:0000259" key="14">
    <source>
        <dbReference type="PROSITE" id="PS51194"/>
    </source>
</evidence>
<protein>
    <recommendedName>
        <fullName evidence="11">ATP-dependent RNA helicase</fullName>
        <ecNumber evidence="11">3.6.4.13</ecNumber>
    </recommendedName>
</protein>
<evidence type="ECO:0000259" key="15">
    <source>
        <dbReference type="PROSITE" id="PS51195"/>
    </source>
</evidence>
<feature type="domain" description="Helicase C-terminal" evidence="14">
    <location>
        <begin position="241"/>
        <end position="408"/>
    </location>
</feature>
<dbReference type="SMART" id="SM00487">
    <property type="entry name" value="DEXDc"/>
    <property type="match status" value="1"/>
</dbReference>
<dbReference type="OrthoDB" id="7396459at2759"/>
<evidence type="ECO:0000313" key="16">
    <source>
        <dbReference type="Ensembl" id="ENSECRP00000031647.1"/>
    </source>
</evidence>
<name>A0A8C4TEX6_ERPCA</name>
<comment type="domain">
    <text evidence="11">The Q motif is unique to and characteristic of the DEAD box family of RNA helicases and controls ATP binding and hydrolysis.</text>
</comment>
<feature type="short sequence motif" description="Q motif" evidence="9">
    <location>
        <begin position="9"/>
        <end position="37"/>
    </location>
</feature>
<dbReference type="InterPro" id="IPR000629">
    <property type="entry name" value="RNA-helicase_DEAD-box_CS"/>
</dbReference>
<dbReference type="Proteomes" id="UP000694620">
    <property type="component" value="Chromosome 18"/>
</dbReference>
<feature type="region of interest" description="Disordered" evidence="12">
    <location>
        <begin position="522"/>
        <end position="557"/>
    </location>
</feature>
<dbReference type="GO" id="GO:0003723">
    <property type="term" value="F:RNA binding"/>
    <property type="evidence" value="ECO:0007669"/>
    <property type="project" value="UniProtKB-UniRule"/>
</dbReference>
<keyword evidence="5 11" id="KW-0694">RNA-binding</keyword>
<dbReference type="GO" id="GO:0016787">
    <property type="term" value="F:hydrolase activity"/>
    <property type="evidence" value="ECO:0007669"/>
    <property type="project" value="UniProtKB-KW"/>
</dbReference>
<evidence type="ECO:0000259" key="13">
    <source>
        <dbReference type="PROSITE" id="PS51192"/>
    </source>
</evidence>
<organism evidence="16 17">
    <name type="scientific">Erpetoichthys calabaricus</name>
    <name type="common">Rope fish</name>
    <name type="synonym">Calamoichthys calabaricus</name>
    <dbReference type="NCBI Taxonomy" id="27687"/>
    <lineage>
        <taxon>Eukaryota</taxon>
        <taxon>Metazoa</taxon>
        <taxon>Chordata</taxon>
        <taxon>Craniata</taxon>
        <taxon>Vertebrata</taxon>
        <taxon>Euteleostomi</taxon>
        <taxon>Actinopterygii</taxon>
        <taxon>Polypteriformes</taxon>
        <taxon>Polypteridae</taxon>
        <taxon>Erpetoichthys</taxon>
    </lineage>
</organism>
<feature type="domain" description="DEAD-box RNA helicase Q" evidence="15">
    <location>
        <begin position="9"/>
        <end position="37"/>
    </location>
</feature>
<dbReference type="InterPro" id="IPR001650">
    <property type="entry name" value="Helicase_C-like"/>
</dbReference>
<dbReference type="InterPro" id="IPR011545">
    <property type="entry name" value="DEAD/DEAH_box_helicase_dom"/>
</dbReference>
<evidence type="ECO:0000256" key="3">
    <source>
        <dbReference type="ARBA" id="ARBA00022806"/>
    </source>
</evidence>
<evidence type="ECO:0000256" key="1">
    <source>
        <dbReference type="ARBA" id="ARBA00022741"/>
    </source>
</evidence>
<dbReference type="InterPro" id="IPR027417">
    <property type="entry name" value="P-loop_NTPase"/>
</dbReference>
<dbReference type="PROSITE" id="PS51195">
    <property type="entry name" value="Q_MOTIF"/>
    <property type="match status" value="1"/>
</dbReference>
<dbReference type="RefSeq" id="XP_028680488.1">
    <property type="nucleotide sequence ID" value="XM_028824655.2"/>
</dbReference>
<dbReference type="CDD" id="cd17960">
    <property type="entry name" value="DEADc_DDX55"/>
    <property type="match status" value="1"/>
</dbReference>
<dbReference type="InterPro" id="IPR014001">
    <property type="entry name" value="Helicase_ATP-bd"/>
</dbReference>
<dbReference type="GO" id="GO:0005524">
    <property type="term" value="F:ATP binding"/>
    <property type="evidence" value="ECO:0007669"/>
    <property type="project" value="UniProtKB-UniRule"/>
</dbReference>
<keyword evidence="4 10" id="KW-0067">ATP-binding</keyword>
<dbReference type="PROSITE" id="PS51192">
    <property type="entry name" value="HELICASE_ATP_BIND_1"/>
    <property type="match status" value="1"/>
</dbReference>
<feature type="domain" description="Helicase ATP-binding" evidence="13">
    <location>
        <begin position="40"/>
        <end position="223"/>
    </location>
</feature>
<dbReference type="GO" id="GO:0003724">
    <property type="term" value="F:RNA helicase activity"/>
    <property type="evidence" value="ECO:0007669"/>
    <property type="project" value="UniProtKB-EC"/>
</dbReference>
<evidence type="ECO:0000313" key="17">
    <source>
        <dbReference type="Proteomes" id="UP000694620"/>
    </source>
</evidence>
<evidence type="ECO:0000256" key="9">
    <source>
        <dbReference type="PROSITE-ProRule" id="PRU00552"/>
    </source>
</evidence>
<dbReference type="EC" id="3.6.4.13" evidence="11"/>
<dbReference type="CTD" id="57696"/>
<dbReference type="PROSITE" id="PS00039">
    <property type="entry name" value="DEAD_ATP_HELICASE"/>
    <property type="match status" value="1"/>
</dbReference>
<evidence type="ECO:0000256" key="10">
    <source>
        <dbReference type="RuleBase" id="RU000492"/>
    </source>
</evidence>
<keyword evidence="1 10" id="KW-0547">Nucleotide-binding</keyword>
<dbReference type="InterPro" id="IPR025313">
    <property type="entry name" value="SPB4-like_CTE"/>
</dbReference>
<dbReference type="Pfam" id="PF00271">
    <property type="entry name" value="Helicase_C"/>
    <property type="match status" value="1"/>
</dbReference>
<dbReference type="PANTHER" id="PTHR24031">
    <property type="entry name" value="RNA HELICASE"/>
    <property type="match status" value="1"/>
</dbReference>
<keyword evidence="17" id="KW-1185">Reference proteome</keyword>
<dbReference type="Ensembl" id="ENSECRT00000032317.1">
    <property type="protein sequence ID" value="ENSECRP00000031647.1"/>
    <property type="gene ID" value="ENSECRG00000021429.1"/>
</dbReference>
<evidence type="ECO:0000256" key="5">
    <source>
        <dbReference type="ARBA" id="ARBA00022884"/>
    </source>
</evidence>
<dbReference type="GeneID" id="114668742"/>
<accession>A0A8C4TEX6</accession>
<evidence type="ECO:0000256" key="8">
    <source>
        <dbReference type="ARBA" id="ARBA00093562"/>
    </source>
</evidence>
<gene>
    <name evidence="16" type="primary">DDX55</name>
    <name evidence="16" type="synonym">ddx55</name>
</gene>
<comment type="catalytic activity">
    <reaction evidence="7 11">
        <text>ATP + H2O = ADP + phosphate + H(+)</text>
        <dbReference type="Rhea" id="RHEA:13065"/>
        <dbReference type="ChEBI" id="CHEBI:15377"/>
        <dbReference type="ChEBI" id="CHEBI:15378"/>
        <dbReference type="ChEBI" id="CHEBI:30616"/>
        <dbReference type="ChEBI" id="CHEBI:43474"/>
        <dbReference type="ChEBI" id="CHEBI:456216"/>
        <dbReference type="EC" id="3.6.4.13"/>
    </reaction>
</comment>
<comment type="subunit">
    <text evidence="8">Interacts with 28S rRNA. Interacts with double-stranded RNA substrates in vitro; the interaction stimulates ATPase activity.</text>
</comment>
<feature type="compositionally biased region" description="Basic residues" evidence="12">
    <location>
        <begin position="522"/>
        <end position="541"/>
    </location>
</feature>
<evidence type="ECO:0000256" key="11">
    <source>
        <dbReference type="RuleBase" id="RU365068"/>
    </source>
</evidence>
<evidence type="ECO:0000256" key="12">
    <source>
        <dbReference type="SAM" id="MobiDB-lite"/>
    </source>
</evidence>
<evidence type="ECO:0000256" key="4">
    <source>
        <dbReference type="ARBA" id="ARBA00022840"/>
    </source>
</evidence>
<evidence type="ECO:0000256" key="6">
    <source>
        <dbReference type="ARBA" id="ARBA00038002"/>
    </source>
</evidence>
<comment type="function">
    <text evidence="11">RNA helicase.</text>
</comment>
<dbReference type="Pfam" id="PF13959">
    <property type="entry name" value="CTE_SPB4"/>
    <property type="match status" value="1"/>
</dbReference>
<keyword evidence="3 10" id="KW-0347">Helicase</keyword>
<dbReference type="GeneTree" id="ENSGT00550000074969"/>
<sequence>MEGVTEGTWSSLPVTLNDSVLLALKELKFTHMTPVQSACIPLFMSNKDVAAEAITGSGKTLAFVIPIIEILLRREEKLKKRQVGAVVITPTRELAIQISEVLEHFLRHFTQFSQILLIGGSNPIEDVQKFNEKGGNIVVATPGRLEDMFRRKADGLDLASCVKTLDVLVLDEADRLLDMGFEASLNTILGYLPKQRRTGLFSATQTQEVENLVRAGLRNPVRITVKEKGAAASSTQKTPARLQNYYMVCKTEEKFNLLVAFLRQHKHEKHLIFFSTCACVEYYGKALENLVKNTKILCIHGKMKHKRNKIFTEFRQLKSGILVCTDVMARGIDIPEVNWVLQYDPPSSASAFVHRCGRTARIGNTGNALVFLLPMEETYINFLSINQKCPMQEMKPLKDIVDVLPKLKAMAKADRAMFEKGMKAFVSYVQAYAKHECSLIFRIKDLDFAALARGFALLKLPKMPELKGKNLPDFIPEAIDTNSIQYKDKNREKQRQKMLLEIQDREKPTVVKKNFLKNKAWSKQKLKKDKKKRNAEKRKRQAGSDMEEEDDDMEELLSDTRLLKKLKKGKISEEDFERQVTARKAPKNPK</sequence>
<dbReference type="PROSITE" id="PS51194">
    <property type="entry name" value="HELICASE_CTER"/>
    <property type="match status" value="1"/>
</dbReference>
<keyword evidence="2 10" id="KW-0378">Hydrolase</keyword>
<dbReference type="SMART" id="SM00490">
    <property type="entry name" value="HELICc"/>
    <property type="match status" value="1"/>
</dbReference>
<dbReference type="SMART" id="SM01178">
    <property type="entry name" value="DUF4217"/>
    <property type="match status" value="1"/>
</dbReference>
<comment type="similarity">
    <text evidence="6">Belongs to the DEAD box helicase family. DDX55/SPB4 subfamily.</text>
</comment>
<dbReference type="SUPFAM" id="SSF52540">
    <property type="entry name" value="P-loop containing nucleoside triphosphate hydrolases"/>
    <property type="match status" value="1"/>
</dbReference>
<dbReference type="AlphaFoldDB" id="A0A8C4TEX6"/>
<proteinExistence type="inferred from homology"/>
<reference evidence="16" key="2">
    <citation type="submission" date="2025-08" db="UniProtKB">
        <authorList>
            <consortium name="Ensembl"/>
        </authorList>
    </citation>
    <scope>IDENTIFICATION</scope>
</reference>
<dbReference type="FunFam" id="3.40.50.300:FF:000877">
    <property type="entry name" value="RNA helicase"/>
    <property type="match status" value="1"/>
</dbReference>
<dbReference type="CDD" id="cd18787">
    <property type="entry name" value="SF2_C_DEAD"/>
    <property type="match status" value="1"/>
</dbReference>
<dbReference type="FunFam" id="3.40.50.300:FF:001022">
    <property type="entry name" value="RNA helicase"/>
    <property type="match status" value="1"/>
</dbReference>
<dbReference type="Gene3D" id="3.40.50.300">
    <property type="entry name" value="P-loop containing nucleotide triphosphate hydrolases"/>
    <property type="match status" value="2"/>
</dbReference>
<reference evidence="16" key="3">
    <citation type="submission" date="2025-09" db="UniProtKB">
        <authorList>
            <consortium name="Ensembl"/>
        </authorList>
    </citation>
    <scope>IDENTIFICATION</scope>
</reference>
<evidence type="ECO:0000256" key="2">
    <source>
        <dbReference type="ARBA" id="ARBA00022801"/>
    </source>
</evidence>
<dbReference type="InterPro" id="IPR014014">
    <property type="entry name" value="RNA_helicase_DEAD_Q_motif"/>
</dbReference>